<feature type="compositionally biased region" description="Low complexity" evidence="6">
    <location>
        <begin position="278"/>
        <end position="305"/>
    </location>
</feature>
<dbReference type="Proteomes" id="UP000827889">
    <property type="component" value="Chromosome 10"/>
</dbReference>
<comment type="subcellular location">
    <subcellularLocation>
        <location evidence="1">Nucleus</location>
    </subcellularLocation>
</comment>
<dbReference type="PROSITE" id="PS51369">
    <property type="entry name" value="TCP"/>
    <property type="match status" value="1"/>
</dbReference>
<dbReference type="InterPro" id="IPR005333">
    <property type="entry name" value="Transcription_factor_TCP"/>
</dbReference>
<evidence type="ECO:0000256" key="2">
    <source>
        <dbReference type="ARBA" id="ARBA00023015"/>
    </source>
</evidence>
<organism evidence="8 9">
    <name type="scientific">Rhodamnia argentea</name>
    <dbReference type="NCBI Taxonomy" id="178133"/>
    <lineage>
        <taxon>Eukaryota</taxon>
        <taxon>Viridiplantae</taxon>
        <taxon>Streptophyta</taxon>
        <taxon>Embryophyta</taxon>
        <taxon>Tracheophyta</taxon>
        <taxon>Spermatophyta</taxon>
        <taxon>Magnoliopsida</taxon>
        <taxon>eudicotyledons</taxon>
        <taxon>Gunneridae</taxon>
        <taxon>Pentapetalae</taxon>
        <taxon>rosids</taxon>
        <taxon>malvids</taxon>
        <taxon>Myrtales</taxon>
        <taxon>Myrtaceae</taxon>
        <taxon>Myrtoideae</taxon>
        <taxon>Myrteae</taxon>
        <taxon>Australasian group</taxon>
        <taxon>Rhodamnia</taxon>
    </lineage>
</organism>
<proteinExistence type="predicted"/>
<feature type="region of interest" description="Disordered" evidence="6">
    <location>
        <begin position="155"/>
        <end position="186"/>
    </location>
</feature>
<keyword evidence="5" id="KW-0539">Nucleus</keyword>
<evidence type="ECO:0000259" key="7">
    <source>
        <dbReference type="PROSITE" id="PS51369"/>
    </source>
</evidence>
<keyword evidence="4" id="KW-0804">Transcription</keyword>
<accession>A0ABM3GSN3</accession>
<feature type="region of interest" description="Disordered" evidence="6">
    <location>
        <begin position="76"/>
        <end position="95"/>
    </location>
</feature>
<dbReference type="GeneID" id="115742830"/>
<gene>
    <name evidence="9" type="primary">LOC115742830</name>
</gene>
<dbReference type="InterPro" id="IPR017887">
    <property type="entry name" value="TF_TCP_subgr"/>
</dbReference>
<keyword evidence="8" id="KW-1185">Reference proteome</keyword>
<keyword evidence="2" id="KW-0805">Transcription regulation</keyword>
<evidence type="ECO:0000256" key="1">
    <source>
        <dbReference type="ARBA" id="ARBA00004123"/>
    </source>
</evidence>
<feature type="region of interest" description="Disordered" evidence="6">
    <location>
        <begin position="271"/>
        <end position="305"/>
    </location>
</feature>
<evidence type="ECO:0000256" key="3">
    <source>
        <dbReference type="ARBA" id="ARBA00023125"/>
    </source>
</evidence>
<evidence type="ECO:0000256" key="5">
    <source>
        <dbReference type="ARBA" id="ARBA00023242"/>
    </source>
</evidence>
<reference evidence="9" key="1">
    <citation type="submission" date="2025-08" db="UniProtKB">
        <authorList>
            <consortium name="RefSeq"/>
        </authorList>
    </citation>
    <scope>IDENTIFICATION</scope>
    <source>
        <tissue evidence="9">Leaf</tissue>
    </source>
</reference>
<evidence type="ECO:0000256" key="4">
    <source>
        <dbReference type="ARBA" id="ARBA00023163"/>
    </source>
</evidence>
<dbReference type="RefSeq" id="XP_048127356.1">
    <property type="nucleotide sequence ID" value="XM_048271399.1"/>
</dbReference>
<dbReference type="Pfam" id="PF03634">
    <property type="entry name" value="TCP"/>
    <property type="match status" value="1"/>
</dbReference>
<evidence type="ECO:0000313" key="8">
    <source>
        <dbReference type="Proteomes" id="UP000827889"/>
    </source>
</evidence>
<keyword evidence="3" id="KW-0238">DNA-binding</keyword>
<protein>
    <submittedName>
        <fullName evidence="9">Transcription factor TCP19</fullName>
    </submittedName>
</protein>
<dbReference type="PANTHER" id="PTHR31072">
    <property type="entry name" value="TRANSCRIPTION FACTOR TCP4-RELATED"/>
    <property type="match status" value="1"/>
</dbReference>
<name>A0ABM3GSN3_9MYRT</name>
<feature type="domain" description="TCP" evidence="7">
    <location>
        <begin position="85"/>
        <end position="139"/>
    </location>
</feature>
<evidence type="ECO:0000256" key="6">
    <source>
        <dbReference type="SAM" id="MobiDB-lite"/>
    </source>
</evidence>
<feature type="region of interest" description="Disordered" evidence="6">
    <location>
        <begin position="1"/>
        <end position="38"/>
    </location>
</feature>
<sequence>MESNQDRDVEDDGRAIATIDRDERNAGEISPSQPPRTAVRNEFLKEELANGDPEHETLLVPVGGSQVSLPSRRFQRAVAPPRRPSKDRHTKVEGRGRRIRMPAACAARIFQLTRELGHKNDGETVRWLLEHAEHAIIEATGTGTVPAIAVSVGGSLKIPTTPSSSSREDGDHPKKRRKRASNSDYFDVREPVSTRSGFAPITYCSGGGGGGGLSHGLMQLWPVGTPNGGDSGGTVFVLPGLSGQAQPSFLAIPPNFNVGARPISNLMAAPTGGGDGGSTEASTVAPSSSSPMAASVVSGSTSSGTPHMLKDFSLEIYDRKELQFLGRSPNSPPSSCSKP</sequence>
<dbReference type="PANTHER" id="PTHR31072:SF15">
    <property type="entry name" value="TRANSCRIPTION FACTOR TCP19-LIKE"/>
    <property type="match status" value="1"/>
</dbReference>
<evidence type="ECO:0000313" key="9">
    <source>
        <dbReference type="RefSeq" id="XP_048127356.1"/>
    </source>
</evidence>